<accession>A0A1Y5FBS6</accession>
<gene>
    <name evidence="2" type="ORF">A9Q84_00430</name>
</gene>
<dbReference type="Pfam" id="PF10604">
    <property type="entry name" value="Polyketide_cyc2"/>
    <property type="match status" value="1"/>
</dbReference>
<feature type="signal peptide" evidence="1">
    <location>
        <begin position="1"/>
        <end position="21"/>
    </location>
</feature>
<name>A0A1Y5FBS6_9BACT</name>
<dbReference type="Gene3D" id="3.30.530.20">
    <property type="match status" value="1"/>
</dbReference>
<feature type="chain" id="PRO_5012441355" description="SRPBCC family protein" evidence="1">
    <location>
        <begin position="22"/>
        <end position="182"/>
    </location>
</feature>
<evidence type="ECO:0000313" key="3">
    <source>
        <dbReference type="Proteomes" id="UP000196531"/>
    </source>
</evidence>
<dbReference type="EMBL" id="MAAO01000002">
    <property type="protein sequence ID" value="OUR99519.1"/>
    <property type="molecule type" value="Genomic_DNA"/>
</dbReference>
<dbReference type="SUPFAM" id="SSF55961">
    <property type="entry name" value="Bet v1-like"/>
    <property type="match status" value="1"/>
</dbReference>
<dbReference type="InterPro" id="IPR023393">
    <property type="entry name" value="START-like_dom_sf"/>
</dbReference>
<sequence length="182" mass="20424">MKIINTAILALSVILVSCSSAPIGMITESPDEGFTKIAYEVEVSTSKDKVWKILEDYDNLSWSNTVKEAHYLNEKRSEIGMSRHCNLSDGGYIIETISKWDQGNGFSYTLDDSSDPINSKSYANWSVKGDDQKSVIRFEVHYALNYGFLGSAMNSLFAKAKFANSIKGFMHELKNHAEKKKM</sequence>
<dbReference type="CDD" id="cd07821">
    <property type="entry name" value="PYR_PYL_RCAR_like"/>
    <property type="match status" value="1"/>
</dbReference>
<evidence type="ECO:0000256" key="1">
    <source>
        <dbReference type="SAM" id="SignalP"/>
    </source>
</evidence>
<proteinExistence type="predicted"/>
<organism evidence="2 3">
    <name type="scientific">Halobacteriovorax marinus</name>
    <dbReference type="NCBI Taxonomy" id="97084"/>
    <lineage>
        <taxon>Bacteria</taxon>
        <taxon>Pseudomonadati</taxon>
        <taxon>Bdellovibrionota</taxon>
        <taxon>Bacteriovoracia</taxon>
        <taxon>Bacteriovoracales</taxon>
        <taxon>Halobacteriovoraceae</taxon>
        <taxon>Halobacteriovorax</taxon>
    </lineage>
</organism>
<evidence type="ECO:0000313" key="2">
    <source>
        <dbReference type="EMBL" id="OUR99519.1"/>
    </source>
</evidence>
<protein>
    <recommendedName>
        <fullName evidence="4">SRPBCC family protein</fullName>
    </recommendedName>
</protein>
<comment type="caution">
    <text evidence="2">The sequence shown here is derived from an EMBL/GenBank/DDBJ whole genome shotgun (WGS) entry which is preliminary data.</text>
</comment>
<evidence type="ECO:0008006" key="4">
    <source>
        <dbReference type="Google" id="ProtNLM"/>
    </source>
</evidence>
<dbReference type="AlphaFoldDB" id="A0A1Y5FBS6"/>
<keyword evidence="1" id="KW-0732">Signal</keyword>
<reference evidence="3" key="1">
    <citation type="journal article" date="2017" name="Proc. Natl. Acad. Sci. U.S.A.">
        <title>Simulation of Deepwater Horizon oil plume reveals substrate specialization within a complex community of hydrocarbon-degraders.</title>
        <authorList>
            <person name="Hu P."/>
            <person name="Dubinsky E.A."/>
            <person name="Probst A.J."/>
            <person name="Wang J."/>
            <person name="Sieber C.M.K."/>
            <person name="Tom L.M."/>
            <person name="Gardinali P."/>
            <person name="Banfield J.F."/>
            <person name="Atlas R.M."/>
            <person name="Andersen G.L."/>
        </authorList>
    </citation>
    <scope>NUCLEOTIDE SEQUENCE [LARGE SCALE GENOMIC DNA]</scope>
</reference>
<dbReference type="Proteomes" id="UP000196531">
    <property type="component" value="Unassembled WGS sequence"/>
</dbReference>
<dbReference type="PROSITE" id="PS51257">
    <property type="entry name" value="PROKAR_LIPOPROTEIN"/>
    <property type="match status" value="1"/>
</dbReference>
<dbReference type="InterPro" id="IPR019587">
    <property type="entry name" value="Polyketide_cyclase/dehydratase"/>
</dbReference>